<feature type="region of interest" description="Disordered" evidence="1">
    <location>
        <begin position="52"/>
        <end position="80"/>
    </location>
</feature>
<dbReference type="PROSITE" id="PS51257">
    <property type="entry name" value="PROKAR_LIPOPROTEIN"/>
    <property type="match status" value="1"/>
</dbReference>
<evidence type="ECO:0008006" key="4">
    <source>
        <dbReference type="Google" id="ProtNLM"/>
    </source>
</evidence>
<organism evidence="2 3">
    <name type="scientific">Auritidibacter ignavus</name>
    <dbReference type="NCBI Taxonomy" id="678932"/>
    <lineage>
        <taxon>Bacteria</taxon>
        <taxon>Bacillati</taxon>
        <taxon>Actinomycetota</taxon>
        <taxon>Actinomycetes</taxon>
        <taxon>Micrococcales</taxon>
        <taxon>Micrococcaceae</taxon>
        <taxon>Auritidibacter</taxon>
    </lineage>
</organism>
<accession>A0AAJ6DCU1</accession>
<dbReference type="AlphaFoldDB" id="A0AAJ6DCU1"/>
<keyword evidence="3" id="KW-1185">Reference proteome</keyword>
<gene>
    <name evidence="2" type="ORF">QDX21_01380</name>
</gene>
<protein>
    <recommendedName>
        <fullName evidence="4">Lipoprotein</fullName>
    </recommendedName>
</protein>
<feature type="compositionally biased region" description="Basic and acidic residues" evidence="1">
    <location>
        <begin position="71"/>
        <end position="80"/>
    </location>
</feature>
<dbReference type="RefSeq" id="WP_279673777.1">
    <property type="nucleotide sequence ID" value="NZ_CP122562.1"/>
</dbReference>
<sequence>MASSTQRVASLVSHRVIGCVLAVIAGLTLSSCWSDSTDETCSKVLEFQSVQSQTHGDAISDNTTVSDQMTEEWHQATDKTSDDRLAEAMRVYAPAFTQQVSTMAGESPDAVPDVDLSNPDIQQAAATLDEICGTSWSLDESSTSP</sequence>
<dbReference type="Proteomes" id="UP001224674">
    <property type="component" value="Chromosome"/>
</dbReference>
<reference evidence="2 3" key="1">
    <citation type="submission" date="2023-03" db="EMBL/GenBank/DDBJ databases">
        <title>Complete genome sequences of several Auritidibacter ignavus strains isolated from ear infections.</title>
        <authorList>
            <person name="Baehr T."/>
            <person name="Baumhoegger A.M."/>
        </authorList>
    </citation>
    <scope>NUCLEOTIDE SEQUENCE [LARGE SCALE GENOMIC DNA]</scope>
    <source>
        <strain evidence="2 3">BABAE-6</strain>
    </source>
</reference>
<evidence type="ECO:0000313" key="3">
    <source>
        <dbReference type="Proteomes" id="UP001224674"/>
    </source>
</evidence>
<name>A0AAJ6DCU1_9MICC</name>
<proteinExistence type="predicted"/>
<evidence type="ECO:0000313" key="2">
    <source>
        <dbReference type="EMBL" id="WGH93496.1"/>
    </source>
</evidence>
<dbReference type="EMBL" id="CP122566">
    <property type="protein sequence ID" value="WGH93496.1"/>
    <property type="molecule type" value="Genomic_DNA"/>
</dbReference>
<evidence type="ECO:0000256" key="1">
    <source>
        <dbReference type="SAM" id="MobiDB-lite"/>
    </source>
</evidence>
<feature type="compositionally biased region" description="Polar residues" evidence="1">
    <location>
        <begin position="52"/>
        <end position="68"/>
    </location>
</feature>